<dbReference type="GO" id="GO:0006355">
    <property type="term" value="P:regulation of DNA-templated transcription"/>
    <property type="evidence" value="ECO:0007669"/>
    <property type="project" value="InterPro"/>
</dbReference>
<evidence type="ECO:0000313" key="9">
    <source>
        <dbReference type="EMBL" id="AEC00385.1"/>
    </source>
</evidence>
<proteinExistence type="inferred from homology"/>
<evidence type="ECO:0000256" key="4">
    <source>
        <dbReference type="ARBA" id="ARBA00022695"/>
    </source>
</evidence>
<sequence length="113" mass="13096">MILENTDYAKRSETDVAHDILSEKNEAMYYKDLVLEVIDKKRKPVQSLSHAISEVYTLINMDSRFHYEGEGKWGLTEWNPPEVKRTHASRTGASSSPKTSRRREKLLEGIQEE</sequence>
<dbReference type="GO" id="GO:0006351">
    <property type="term" value="P:DNA-templated transcription"/>
    <property type="evidence" value="ECO:0007669"/>
    <property type="project" value="InterPro"/>
</dbReference>
<reference evidence="9 12" key="2">
    <citation type="submission" date="2011-04" db="EMBL/GenBank/DDBJ databases">
        <title>The complete genome of Selenomonas sputigena DSM 20758.</title>
        <authorList>
            <consortium name="US DOE Joint Genome Institute (JGI-PGF)"/>
            <person name="Lucas S."/>
            <person name="Copeland A."/>
            <person name="Lapidus A."/>
            <person name="Bruce D."/>
            <person name="Goodwin L."/>
            <person name="Pitluck S."/>
            <person name="Peters L."/>
            <person name="Kyrpides N."/>
            <person name="Mavromatis K."/>
            <person name="Ivanova N."/>
            <person name="Ovchinnikova G."/>
            <person name="Teshima H."/>
            <person name="Detter J.C."/>
            <person name="Tapia R."/>
            <person name="Han C."/>
            <person name="Land M."/>
            <person name="Hauser L."/>
            <person name="Markowitz V."/>
            <person name="Cheng J.-F."/>
            <person name="Hugenholtz P."/>
            <person name="Woyke T."/>
            <person name="Wu D."/>
            <person name="Gronow S."/>
            <person name="Wellnitz S."/>
            <person name="Schneider S."/>
            <person name="Klenk H.-P."/>
            <person name="Eisen J.A."/>
        </authorList>
    </citation>
    <scope>NUCLEOTIDE SEQUENCE [LARGE SCALE GENOMIC DNA]</scope>
    <source>
        <strain evidence="9">ATCC 35185</strain>
        <strain evidence="12">ATCC 35185 / DSM 20758 / VPI D19B-28</strain>
    </source>
</reference>
<dbReference type="RefSeq" id="WP_006191875.1">
    <property type="nucleotide sequence ID" value="NC_015437.1"/>
</dbReference>
<dbReference type="AlphaFoldDB" id="C9LTX8"/>
<dbReference type="EMBL" id="CP002637">
    <property type="protein sequence ID" value="AEC00385.1"/>
    <property type="molecule type" value="Genomic_DNA"/>
</dbReference>
<evidence type="ECO:0000256" key="2">
    <source>
        <dbReference type="ARBA" id="ARBA00022478"/>
    </source>
</evidence>
<evidence type="ECO:0000313" key="10">
    <source>
        <dbReference type="EMBL" id="EEX77509.1"/>
    </source>
</evidence>
<organism evidence="10 11">
    <name type="scientific">Selenomonas sputigena (strain ATCC 35185 / DSM 20758 / CCUG 44933 / VPI D19B-28)</name>
    <dbReference type="NCBI Taxonomy" id="546271"/>
    <lineage>
        <taxon>Bacteria</taxon>
        <taxon>Bacillati</taxon>
        <taxon>Bacillota</taxon>
        <taxon>Negativicutes</taxon>
        <taxon>Selenomonadales</taxon>
        <taxon>Selenomonadaceae</taxon>
        <taxon>Selenomonas</taxon>
    </lineage>
</organism>
<gene>
    <name evidence="9" type="ordered locus">Selsp_1427</name>
    <name evidence="10" type="ORF">SELSPUOL_00783</name>
</gene>
<dbReference type="GO" id="GO:0000428">
    <property type="term" value="C:DNA-directed RNA polymerase complex"/>
    <property type="evidence" value="ECO:0007669"/>
    <property type="project" value="UniProtKB-KW"/>
</dbReference>
<keyword evidence="5" id="KW-0804">Transcription</keyword>
<dbReference type="NCBIfam" id="TIGR04567">
    <property type="entry name" value="RNAP_delt_lowGC"/>
    <property type="match status" value="1"/>
</dbReference>
<feature type="domain" description="HTH HARE-type" evidence="8">
    <location>
        <begin position="11"/>
        <end position="78"/>
    </location>
</feature>
<dbReference type="KEGG" id="ssg:Selsp_1427"/>
<dbReference type="Proteomes" id="UP000011124">
    <property type="component" value="Chromosome"/>
</dbReference>
<keyword evidence="3" id="KW-0808">Transferase</keyword>
<feature type="region of interest" description="Disordered" evidence="7">
    <location>
        <begin position="76"/>
        <end position="113"/>
    </location>
</feature>
<dbReference type="OrthoDB" id="401223at2"/>
<evidence type="ECO:0000313" key="12">
    <source>
        <dbReference type="Proteomes" id="UP000011124"/>
    </source>
</evidence>
<protein>
    <recommendedName>
        <fullName evidence="6">RNAP delta factor</fullName>
    </recommendedName>
</protein>
<evidence type="ECO:0000256" key="5">
    <source>
        <dbReference type="ARBA" id="ARBA00023163"/>
    </source>
</evidence>
<evidence type="ECO:0000256" key="3">
    <source>
        <dbReference type="ARBA" id="ARBA00022679"/>
    </source>
</evidence>
<dbReference type="Gene3D" id="1.10.10.1250">
    <property type="entry name" value="RNA polymerase, subunit delta, N-terminal domain"/>
    <property type="match status" value="1"/>
</dbReference>
<dbReference type="EMBL" id="ACKP02000015">
    <property type="protein sequence ID" value="EEX77509.1"/>
    <property type="molecule type" value="Genomic_DNA"/>
</dbReference>
<name>C9LTX8_SELS3</name>
<evidence type="ECO:0000313" key="11">
    <source>
        <dbReference type="Proteomes" id="UP000003505"/>
    </source>
</evidence>
<dbReference type="InterPro" id="IPR029757">
    <property type="entry name" value="RpoE"/>
</dbReference>
<keyword evidence="4" id="KW-0548">Nucleotidyltransferase</keyword>
<dbReference type="GO" id="GO:0016779">
    <property type="term" value="F:nucleotidyltransferase activity"/>
    <property type="evidence" value="ECO:0007669"/>
    <property type="project" value="UniProtKB-KW"/>
</dbReference>
<evidence type="ECO:0000259" key="8">
    <source>
        <dbReference type="PROSITE" id="PS51913"/>
    </source>
</evidence>
<keyword evidence="12" id="KW-1185">Reference proteome</keyword>
<dbReference type="STRING" id="546271.Selsp_1427"/>
<dbReference type="InterPro" id="IPR038087">
    <property type="entry name" value="RNAP_delta_N_dom_sf"/>
</dbReference>
<dbReference type="InterPro" id="IPR007759">
    <property type="entry name" value="Asxl_HARE-HTH"/>
</dbReference>
<evidence type="ECO:0000256" key="1">
    <source>
        <dbReference type="ARBA" id="ARBA00009828"/>
    </source>
</evidence>
<reference evidence="10 11" key="1">
    <citation type="submission" date="2009-09" db="EMBL/GenBank/DDBJ databases">
        <authorList>
            <person name="Weinstock G."/>
            <person name="Sodergren E."/>
            <person name="Clifton S."/>
            <person name="Fulton L."/>
            <person name="Fulton B."/>
            <person name="Courtney L."/>
            <person name="Fronick C."/>
            <person name="Harrison M."/>
            <person name="Strong C."/>
            <person name="Farmer C."/>
            <person name="Delahaunty K."/>
            <person name="Markovic C."/>
            <person name="Hall O."/>
            <person name="Minx P."/>
            <person name="Tomlinson C."/>
            <person name="Mitreva M."/>
            <person name="Nelson J."/>
            <person name="Hou S."/>
            <person name="Wollam A."/>
            <person name="Pepin K.H."/>
            <person name="Johnson M."/>
            <person name="Bhonagiri V."/>
            <person name="Nash W.E."/>
            <person name="Warren W."/>
            <person name="Chinwalla A."/>
            <person name="Mardis E.R."/>
            <person name="Wilson R.K."/>
        </authorList>
    </citation>
    <scope>NUCLEOTIDE SEQUENCE [LARGE SCALE GENOMIC DNA]</scope>
    <source>
        <strain evidence="10">ATCC 35185</strain>
        <strain evidence="11">ATCC 35185 / DSM 20758 / VPI D19B-28</strain>
    </source>
</reference>
<feature type="compositionally biased region" description="Polar residues" evidence="7">
    <location>
        <begin position="89"/>
        <end position="98"/>
    </location>
</feature>
<comment type="similarity">
    <text evidence="1">Belongs to the RpoE family.</text>
</comment>
<dbReference type="eggNOG" id="COG3343">
    <property type="taxonomic scope" value="Bacteria"/>
</dbReference>
<keyword evidence="2 9" id="KW-0240">DNA-directed RNA polymerase</keyword>
<dbReference type="Proteomes" id="UP000003505">
    <property type="component" value="Unassembled WGS sequence"/>
</dbReference>
<evidence type="ECO:0000256" key="7">
    <source>
        <dbReference type="SAM" id="MobiDB-lite"/>
    </source>
</evidence>
<evidence type="ECO:0000256" key="6">
    <source>
        <dbReference type="ARBA" id="ARBA00031937"/>
    </source>
</evidence>
<dbReference type="PROSITE" id="PS51913">
    <property type="entry name" value="HTH_HARE"/>
    <property type="match status" value="1"/>
</dbReference>
<accession>C9LTX8</accession>
<dbReference type="HOGENOM" id="CLU_2118277_0_0_9"/>